<proteinExistence type="predicted"/>
<reference evidence="2 3" key="1">
    <citation type="submission" date="2020-01" db="EMBL/GenBank/DDBJ databases">
        <authorList>
            <person name="Kim M.K."/>
        </authorList>
    </citation>
    <scope>NUCLEOTIDE SEQUENCE [LARGE SCALE GENOMIC DNA]</scope>
    <source>
        <strain evidence="2 3">172606-1</strain>
    </source>
</reference>
<accession>A0A6C0GE50</accession>
<dbReference type="InterPro" id="IPR034660">
    <property type="entry name" value="DinB/YfiT-like"/>
</dbReference>
<dbReference type="Gene3D" id="1.20.120.450">
    <property type="entry name" value="dinb family like domain"/>
    <property type="match status" value="1"/>
</dbReference>
<dbReference type="Pfam" id="PF12867">
    <property type="entry name" value="DinB_2"/>
    <property type="match status" value="1"/>
</dbReference>
<dbReference type="SUPFAM" id="SSF109854">
    <property type="entry name" value="DinB/YfiT-like putative metalloenzymes"/>
    <property type="match status" value="1"/>
</dbReference>
<keyword evidence="3" id="KW-1185">Reference proteome</keyword>
<evidence type="ECO:0000313" key="3">
    <source>
        <dbReference type="Proteomes" id="UP000480178"/>
    </source>
</evidence>
<sequence>MHPKTEKLFQQLEDSRNRLISIIQSYPQSVSPVKPSPEEWSMAQVAIHLAITEIQILGYVQRKLLKGELQDSNLRSWLRYMVVLVALRYRKKIKAPKQVALPPEGVTLAEAIAKWEEVRGEWEKFLTLLPAGTIHKNIFKHPLTGFLNILQTLGFMNEHVCHHIHQIHRIGETVSTK</sequence>
<organism evidence="2 3">
    <name type="scientific">Rhodocytophaga rosea</name>
    <dbReference type="NCBI Taxonomy" id="2704465"/>
    <lineage>
        <taxon>Bacteria</taxon>
        <taxon>Pseudomonadati</taxon>
        <taxon>Bacteroidota</taxon>
        <taxon>Cytophagia</taxon>
        <taxon>Cytophagales</taxon>
        <taxon>Rhodocytophagaceae</taxon>
        <taxon>Rhodocytophaga</taxon>
    </lineage>
</organism>
<dbReference type="AlphaFoldDB" id="A0A6C0GE50"/>
<protein>
    <submittedName>
        <fullName evidence="2">DinB family protein</fullName>
    </submittedName>
</protein>
<dbReference type="InterPro" id="IPR024775">
    <property type="entry name" value="DinB-like"/>
</dbReference>
<dbReference type="RefSeq" id="WP_162442175.1">
    <property type="nucleotide sequence ID" value="NZ_CP048222.1"/>
</dbReference>
<dbReference type="Proteomes" id="UP000480178">
    <property type="component" value="Chromosome"/>
</dbReference>
<dbReference type="KEGG" id="rhoz:GXP67_05185"/>
<dbReference type="EMBL" id="CP048222">
    <property type="protein sequence ID" value="QHT66104.1"/>
    <property type="molecule type" value="Genomic_DNA"/>
</dbReference>
<gene>
    <name evidence="2" type="ORF">GXP67_05185</name>
</gene>
<name>A0A6C0GE50_9BACT</name>
<evidence type="ECO:0000259" key="1">
    <source>
        <dbReference type="Pfam" id="PF12867"/>
    </source>
</evidence>
<evidence type="ECO:0000313" key="2">
    <source>
        <dbReference type="EMBL" id="QHT66104.1"/>
    </source>
</evidence>
<feature type="domain" description="DinB-like" evidence="1">
    <location>
        <begin position="11"/>
        <end position="167"/>
    </location>
</feature>